<dbReference type="EMBL" id="FOGZ01000007">
    <property type="protein sequence ID" value="SER72641.1"/>
    <property type="molecule type" value="Genomic_DNA"/>
</dbReference>
<dbReference type="CDD" id="cd02440">
    <property type="entry name" value="AdoMet_MTases"/>
    <property type="match status" value="1"/>
</dbReference>
<feature type="region of interest" description="Disordered" evidence="1">
    <location>
        <begin position="268"/>
        <end position="289"/>
    </location>
</feature>
<dbReference type="GO" id="GO:0032259">
    <property type="term" value="P:methylation"/>
    <property type="evidence" value="ECO:0007669"/>
    <property type="project" value="UniProtKB-KW"/>
</dbReference>
<reference evidence="3 4" key="1">
    <citation type="submission" date="2016-10" db="EMBL/GenBank/DDBJ databases">
        <authorList>
            <person name="de Groot N.N."/>
        </authorList>
    </citation>
    <scope>NUCLEOTIDE SEQUENCE [LARGE SCALE GENOMIC DNA]</scope>
    <source>
        <strain evidence="3 4">DSM 16859</strain>
    </source>
</reference>
<dbReference type="Gene3D" id="3.40.50.150">
    <property type="entry name" value="Vaccinia Virus protein VP39"/>
    <property type="match status" value="1"/>
</dbReference>
<dbReference type="Pfam" id="PF08241">
    <property type="entry name" value="Methyltransf_11"/>
    <property type="match status" value="1"/>
</dbReference>
<dbReference type="Proteomes" id="UP000198815">
    <property type="component" value="Unassembled WGS sequence"/>
</dbReference>
<keyword evidence="3" id="KW-0489">Methyltransferase</keyword>
<dbReference type="AlphaFoldDB" id="A0A1H9RII5"/>
<protein>
    <submittedName>
        <fullName evidence="3">Methyltransferase domain-containing protein</fullName>
    </submittedName>
</protein>
<name>A0A1H9RII5_9ACTN</name>
<keyword evidence="4" id="KW-1185">Reference proteome</keyword>
<dbReference type="InterPro" id="IPR029063">
    <property type="entry name" value="SAM-dependent_MTases_sf"/>
</dbReference>
<sequence>MTARDQRTVPQAQRRIEDVQGHWLLARLGKRVLRPGGGALTTAMLTDARIGGADVVEMAPGLGRTAAEILADGPRSYRAIDQDRDAVTRVQAVVGTRGVVSQAEAADTGLESGSADVVVGEAMLTMQSERGKAGIVSEAVRLLRPGGRYAIHELGLAPDDIDDAIATDIRKSLARSIKVNARPLTIAEWRGLLEDAGLKVTQVRTAPMDLLKLRRNIEDEGWSGVARIAFNLLRWPGARRRVMDMSSTFRRYADYLIGVSLVAELPGNGPDGLPGSSPDHKENKENPNE</sequence>
<evidence type="ECO:0000256" key="1">
    <source>
        <dbReference type="SAM" id="MobiDB-lite"/>
    </source>
</evidence>
<dbReference type="GO" id="GO:0008757">
    <property type="term" value="F:S-adenosylmethionine-dependent methyltransferase activity"/>
    <property type="evidence" value="ECO:0007669"/>
    <property type="project" value="InterPro"/>
</dbReference>
<gene>
    <name evidence="3" type="ORF">SAMN05443377_107111</name>
</gene>
<evidence type="ECO:0000313" key="3">
    <source>
        <dbReference type="EMBL" id="SER72641.1"/>
    </source>
</evidence>
<accession>A0A1H9RII5</accession>
<evidence type="ECO:0000259" key="2">
    <source>
        <dbReference type="Pfam" id="PF08241"/>
    </source>
</evidence>
<keyword evidence="3" id="KW-0808">Transferase</keyword>
<dbReference type="OrthoDB" id="5566900at2"/>
<dbReference type="InterPro" id="IPR013216">
    <property type="entry name" value="Methyltransf_11"/>
</dbReference>
<feature type="compositionally biased region" description="Basic and acidic residues" evidence="1">
    <location>
        <begin position="278"/>
        <end position="289"/>
    </location>
</feature>
<proteinExistence type="predicted"/>
<dbReference type="STRING" id="64702.SAMN05443377_107111"/>
<evidence type="ECO:0000313" key="4">
    <source>
        <dbReference type="Proteomes" id="UP000198815"/>
    </source>
</evidence>
<feature type="domain" description="Methyltransferase type 11" evidence="2">
    <location>
        <begin position="57"/>
        <end position="151"/>
    </location>
</feature>
<dbReference type="SUPFAM" id="SSF53335">
    <property type="entry name" value="S-adenosyl-L-methionine-dependent methyltransferases"/>
    <property type="match status" value="1"/>
</dbReference>
<dbReference type="RefSeq" id="WP_091968660.1">
    <property type="nucleotide sequence ID" value="NZ_FOGZ01000007.1"/>
</dbReference>
<organism evidence="3 4">
    <name type="scientific">Propionibacterium cyclohexanicum</name>
    <dbReference type="NCBI Taxonomy" id="64702"/>
    <lineage>
        <taxon>Bacteria</taxon>
        <taxon>Bacillati</taxon>
        <taxon>Actinomycetota</taxon>
        <taxon>Actinomycetes</taxon>
        <taxon>Propionibacteriales</taxon>
        <taxon>Propionibacteriaceae</taxon>
        <taxon>Propionibacterium</taxon>
    </lineage>
</organism>